<protein>
    <recommendedName>
        <fullName evidence="6">RxLR effector protein</fullName>
    </recommendedName>
</protein>
<evidence type="ECO:0000256" key="1">
    <source>
        <dbReference type="SAM" id="SignalP"/>
    </source>
</evidence>
<proteinExistence type="predicted"/>
<keyword evidence="1" id="KW-0732">Signal</keyword>
<dbReference type="Proteomes" id="UP000434957">
    <property type="component" value="Unassembled WGS sequence"/>
</dbReference>
<gene>
    <name evidence="2" type="ORF">PR002_g28208</name>
    <name evidence="3" type="ORF">PR003_g29317</name>
</gene>
<evidence type="ECO:0000313" key="2">
    <source>
        <dbReference type="EMBL" id="KAE8966971.1"/>
    </source>
</evidence>
<accession>A0A6A4BSM9</accession>
<keyword evidence="4" id="KW-1185">Reference proteome</keyword>
<feature type="chain" id="PRO_5036167114" description="RxLR effector protein" evidence="1">
    <location>
        <begin position="30"/>
        <end position="384"/>
    </location>
</feature>
<evidence type="ECO:0000313" key="5">
    <source>
        <dbReference type="Proteomes" id="UP000435112"/>
    </source>
</evidence>
<name>A0A6A4BSM9_9STRA</name>
<dbReference type="AlphaFoldDB" id="A0A6A4BSM9"/>
<dbReference type="EMBL" id="QXFU01004807">
    <property type="protein sequence ID" value="KAE8966971.1"/>
    <property type="molecule type" value="Genomic_DNA"/>
</dbReference>
<evidence type="ECO:0000313" key="3">
    <source>
        <dbReference type="EMBL" id="KAE9275506.1"/>
    </source>
</evidence>
<evidence type="ECO:0008006" key="6">
    <source>
        <dbReference type="Google" id="ProtNLM"/>
    </source>
</evidence>
<comment type="caution">
    <text evidence="3">The sequence shown here is derived from an EMBL/GenBank/DDBJ whole genome shotgun (WGS) entry which is preliminary data.</text>
</comment>
<evidence type="ECO:0000313" key="4">
    <source>
        <dbReference type="Proteomes" id="UP000434957"/>
    </source>
</evidence>
<organism evidence="3 4">
    <name type="scientific">Phytophthora rubi</name>
    <dbReference type="NCBI Taxonomy" id="129364"/>
    <lineage>
        <taxon>Eukaryota</taxon>
        <taxon>Sar</taxon>
        <taxon>Stramenopiles</taxon>
        <taxon>Oomycota</taxon>
        <taxon>Peronosporomycetes</taxon>
        <taxon>Peronosporales</taxon>
        <taxon>Peronosporaceae</taxon>
        <taxon>Phytophthora</taxon>
    </lineage>
</organism>
<dbReference type="Proteomes" id="UP000435112">
    <property type="component" value="Unassembled WGS sequence"/>
</dbReference>
<feature type="signal peptide" evidence="1">
    <location>
        <begin position="1"/>
        <end position="29"/>
    </location>
</feature>
<reference evidence="3 4" key="1">
    <citation type="submission" date="2018-08" db="EMBL/GenBank/DDBJ databases">
        <title>Genomic investigation of the strawberry pathogen Phytophthora fragariae indicates pathogenicity is determined by transcriptional variation in three key races.</title>
        <authorList>
            <person name="Adams T.M."/>
            <person name="Armitage A.D."/>
            <person name="Sobczyk M.K."/>
            <person name="Bates H.J."/>
            <person name="Dunwell J.M."/>
            <person name="Nellist C.F."/>
            <person name="Harrison R.J."/>
        </authorList>
    </citation>
    <scope>NUCLEOTIDE SEQUENCE [LARGE SCALE GENOMIC DNA]</scope>
    <source>
        <strain evidence="2 5">SCRP324</strain>
        <strain evidence="3 4">SCRP333</strain>
    </source>
</reference>
<dbReference type="OrthoDB" id="118540at2759"/>
<dbReference type="EMBL" id="QXFT01004851">
    <property type="protein sequence ID" value="KAE9275506.1"/>
    <property type="molecule type" value="Genomic_DNA"/>
</dbReference>
<sequence length="384" mass="43088">MTERAKLVVVRYFLALLVVIAASTTAAVATDSTRTAPDAFVHEQAVVQRRLRVGNSAEEAGNEERVNSLTSLQLLHSGQSVDDVSKLLKLENPDQATSLVKTFTAAYGDDVVAKMLQVAKQDPSMAARAVKLQAQQMRVWRREQLTPDDVFKLLKLDQAASNPLSNVNLNAWTAYLNLFNFVNPGRETTMIKTLTRAYGDEQLARMLEAAKAVPGTENIAKSLQAAQFNRWMMKDGNPDRIYIRVFKVDPKAKTIPEPYQSILNQYHNFYKSYSKVKTGHGSRGSTLSRLDSMMQTLQHDTFTGPVRPNNFLLTLHLLHARSLQMPHLRWEDRTSFDMTGFFPQTWQGSRESFGSLVLKSLEELVEDEIMDAASKSANESVVSF</sequence>